<dbReference type="EMBL" id="CAMAPF010000946">
    <property type="protein sequence ID" value="CAH9127268.1"/>
    <property type="molecule type" value="Genomic_DNA"/>
</dbReference>
<dbReference type="GO" id="GO:0003676">
    <property type="term" value="F:nucleic acid binding"/>
    <property type="evidence" value="ECO:0007669"/>
    <property type="project" value="InterPro"/>
</dbReference>
<comment type="caution">
    <text evidence="4">The sequence shown here is derived from an EMBL/GenBank/DDBJ whole genome shotgun (WGS) entry which is preliminary data.</text>
</comment>
<dbReference type="AlphaFoldDB" id="A0AAV0DGF6"/>
<name>A0AAV0DGF6_9ASTE</name>
<organism evidence="4 8">
    <name type="scientific">Cuscuta epithymum</name>
    <dbReference type="NCBI Taxonomy" id="186058"/>
    <lineage>
        <taxon>Eukaryota</taxon>
        <taxon>Viridiplantae</taxon>
        <taxon>Streptophyta</taxon>
        <taxon>Embryophyta</taxon>
        <taxon>Tracheophyta</taxon>
        <taxon>Spermatophyta</taxon>
        <taxon>Magnoliopsida</taxon>
        <taxon>eudicotyledons</taxon>
        <taxon>Gunneridae</taxon>
        <taxon>Pentapetalae</taxon>
        <taxon>asterids</taxon>
        <taxon>lamiids</taxon>
        <taxon>Solanales</taxon>
        <taxon>Convolvulaceae</taxon>
        <taxon>Cuscuteae</taxon>
        <taxon>Cuscuta</taxon>
        <taxon>Cuscuta subgen. Cuscuta</taxon>
    </lineage>
</organism>
<evidence type="ECO:0000259" key="2">
    <source>
        <dbReference type="PROSITE" id="PS50158"/>
    </source>
</evidence>
<evidence type="ECO:0000313" key="6">
    <source>
        <dbReference type="EMBL" id="CAH9127268.1"/>
    </source>
</evidence>
<keyword evidence="1" id="KW-0479">Metal-binding</keyword>
<dbReference type="GO" id="GO:0008270">
    <property type="term" value="F:zinc ion binding"/>
    <property type="evidence" value="ECO:0007669"/>
    <property type="project" value="UniProtKB-KW"/>
</dbReference>
<evidence type="ECO:0000256" key="1">
    <source>
        <dbReference type="PROSITE-ProRule" id="PRU00047"/>
    </source>
</evidence>
<dbReference type="EMBL" id="CAMAPF010000032">
    <property type="protein sequence ID" value="CAH9078389.1"/>
    <property type="molecule type" value="Genomic_DNA"/>
</dbReference>
<keyword evidence="1" id="KW-0863">Zinc-finger</keyword>
<proteinExistence type="predicted"/>
<keyword evidence="1" id="KW-0862">Zinc</keyword>
<evidence type="ECO:0000313" key="5">
    <source>
        <dbReference type="EMBL" id="CAH9109041.1"/>
    </source>
</evidence>
<dbReference type="PROSITE" id="PS50158">
    <property type="entry name" value="ZF_CCHC"/>
    <property type="match status" value="1"/>
</dbReference>
<sequence>MEDEHMTTRNDPRRQVSVASFGASRAMSRALRGRERGLGGREGCPDGIVIDGHVNVVGSTNAGRNNETHIQELGREQAPCDGGDYYFNDVRNDFRFDQTVEVQERYKKGWRRKERRRQAGYDRATYQYNMTVNQVHSWRSNQGEEGSFKALALPVKKKKKSKWNTSWLYSSRQPKCPDYSKRHLRKCNEPSTCFKCGSTGHMKPSCPWRGKGRASGAGKGVVVERSCAEAITGSVTSANQGKAQTGVYAMTEADARANPDSIAG</sequence>
<keyword evidence="8" id="KW-1185">Reference proteome</keyword>
<reference evidence="4" key="1">
    <citation type="submission" date="2022-07" db="EMBL/GenBank/DDBJ databases">
        <authorList>
            <person name="Macas J."/>
            <person name="Novak P."/>
            <person name="Neumann P."/>
        </authorList>
    </citation>
    <scope>NUCLEOTIDE SEQUENCE</scope>
</reference>
<dbReference type="InterPro" id="IPR001878">
    <property type="entry name" value="Znf_CCHC"/>
</dbReference>
<feature type="domain" description="CCHC-type" evidence="2">
    <location>
        <begin position="193"/>
        <end position="207"/>
    </location>
</feature>
<accession>A0AAV0DGF6</accession>
<dbReference type="EMBL" id="CAMAPF010000984">
    <property type="protein sequence ID" value="CAH9134904.1"/>
    <property type="molecule type" value="Genomic_DNA"/>
</dbReference>
<evidence type="ECO:0000313" key="4">
    <source>
        <dbReference type="EMBL" id="CAH9096632.1"/>
    </source>
</evidence>
<evidence type="ECO:0000313" key="3">
    <source>
        <dbReference type="EMBL" id="CAH9078389.1"/>
    </source>
</evidence>
<protein>
    <recommendedName>
        <fullName evidence="2">CCHC-type domain-containing protein</fullName>
    </recommendedName>
</protein>
<evidence type="ECO:0000313" key="7">
    <source>
        <dbReference type="EMBL" id="CAH9134904.1"/>
    </source>
</evidence>
<dbReference type="EMBL" id="CAMAPF010000087">
    <property type="protein sequence ID" value="CAH9096632.1"/>
    <property type="molecule type" value="Genomic_DNA"/>
</dbReference>
<evidence type="ECO:0000313" key="8">
    <source>
        <dbReference type="Proteomes" id="UP001152523"/>
    </source>
</evidence>
<dbReference type="Proteomes" id="UP001152523">
    <property type="component" value="Unassembled WGS sequence"/>
</dbReference>
<dbReference type="EMBL" id="CAMAPF010000150">
    <property type="protein sequence ID" value="CAH9109041.1"/>
    <property type="molecule type" value="Genomic_DNA"/>
</dbReference>
<gene>
    <name evidence="4" type="ORF">CEPIT_LOCUS13804</name>
    <name evidence="5" type="ORF">CEPIT_LOCUS18557</name>
    <name evidence="6" type="ORF">CEPIT_LOCUS28185</name>
    <name evidence="7" type="ORF">CEPIT_LOCUS34103</name>
    <name evidence="3" type="ORF">CEPIT_LOCUS6529</name>
</gene>
<dbReference type="Pfam" id="PF00098">
    <property type="entry name" value="zf-CCHC"/>
    <property type="match status" value="1"/>
</dbReference>